<accession>A0ABD0SBB4</accession>
<sequence>RSSKTGSGIYEELFGDASEPAPKHQPLWSSLSRRVAGGISRQGTLQADGDVYIDLRVFDVAEISGVNPRERFDKWNGCLRVRLNHDEPLWAGIKKIFKDSRKLFNNIEPTFYADKKK</sequence>
<dbReference type="AlphaFoldDB" id="A0ABD0SBB4"/>
<dbReference type="Proteomes" id="UP001549921">
    <property type="component" value="Unassembled WGS sequence"/>
</dbReference>
<proteinExistence type="predicted"/>
<protein>
    <submittedName>
        <fullName evidence="2">Uncharacterized protein</fullName>
    </submittedName>
</protein>
<evidence type="ECO:0000313" key="3">
    <source>
        <dbReference type="Proteomes" id="UP001549921"/>
    </source>
</evidence>
<feature type="region of interest" description="Disordered" evidence="1">
    <location>
        <begin position="1"/>
        <end position="25"/>
    </location>
</feature>
<evidence type="ECO:0000256" key="1">
    <source>
        <dbReference type="SAM" id="MobiDB-lite"/>
    </source>
</evidence>
<comment type="caution">
    <text evidence="2">The sequence shown here is derived from an EMBL/GenBank/DDBJ whole genome shotgun (WGS) entry which is preliminary data.</text>
</comment>
<gene>
    <name evidence="2" type="ORF">ABMA28_009755</name>
</gene>
<organism evidence="2 3">
    <name type="scientific">Loxostege sticticalis</name>
    <name type="common">Beet webworm moth</name>
    <dbReference type="NCBI Taxonomy" id="481309"/>
    <lineage>
        <taxon>Eukaryota</taxon>
        <taxon>Metazoa</taxon>
        <taxon>Ecdysozoa</taxon>
        <taxon>Arthropoda</taxon>
        <taxon>Hexapoda</taxon>
        <taxon>Insecta</taxon>
        <taxon>Pterygota</taxon>
        <taxon>Neoptera</taxon>
        <taxon>Endopterygota</taxon>
        <taxon>Lepidoptera</taxon>
        <taxon>Glossata</taxon>
        <taxon>Ditrysia</taxon>
        <taxon>Pyraloidea</taxon>
        <taxon>Crambidae</taxon>
        <taxon>Pyraustinae</taxon>
        <taxon>Loxostege</taxon>
    </lineage>
</organism>
<evidence type="ECO:0000313" key="2">
    <source>
        <dbReference type="EMBL" id="KAL0811345.1"/>
    </source>
</evidence>
<reference evidence="2 3" key="1">
    <citation type="submission" date="2024-06" db="EMBL/GenBank/DDBJ databases">
        <title>A chromosome-level genome assembly of beet webworm, Loxostege sticticalis.</title>
        <authorList>
            <person name="Zhang Y."/>
        </authorList>
    </citation>
    <scope>NUCLEOTIDE SEQUENCE [LARGE SCALE GENOMIC DNA]</scope>
    <source>
        <strain evidence="2">AQ028</strain>
        <tissue evidence="2">Male pupae</tissue>
    </source>
</reference>
<name>A0ABD0SBB4_LOXSC</name>
<feature type="non-terminal residue" evidence="2">
    <location>
        <position position="1"/>
    </location>
</feature>
<dbReference type="EMBL" id="JBEDNZ010000024">
    <property type="protein sequence ID" value="KAL0811345.1"/>
    <property type="molecule type" value="Genomic_DNA"/>
</dbReference>